<dbReference type="InterPro" id="IPR045595">
    <property type="entry name" value="SufBD_N"/>
</dbReference>
<sequence>MSSATALRPPTVDHLATLLAGQPLLAPSQWAYVNTLREQAQAALGALAMPTLRDEAWRFTDLAPLHQQKFQPVLQASRLQLEDIAPFCLDDAACRLVFVDGVHAPQLSSLAPDSGVVVSDLPTAMATHTAALVAQLGRQQALGDNVFAALNTAFVQDAAVVVLPRDMELAQPVHLLFVATQAGALSHPRCLVLAEAGSRATLIEDYVALQDSAAMAYLVNPVTEIVLAAQAQLTHVRVQRDAAQAFHIANCAVSVGRSANYQSVSVAMGAQLSRYSLRVLLDEGAECAVHGLALVAGSQLADTHSCIDHAQPHGSSRQLHKCIADDSAHAVFNGKVIVRPGAQRTDSAQSSRNLLLSGRAQVDTQPQLEIFADDVKCTHGATIGQLDAEEMFYLQSRGLSDSAARQLLTYAFGAEILDRIPLASLKHQLQQRMLARTGGLP</sequence>
<evidence type="ECO:0000259" key="2">
    <source>
        <dbReference type="Pfam" id="PF01458"/>
    </source>
</evidence>
<gene>
    <name evidence="4" type="ORF">EV672_1234</name>
</gene>
<dbReference type="GO" id="GO:0016226">
    <property type="term" value="P:iron-sulfur cluster assembly"/>
    <property type="evidence" value="ECO:0007669"/>
    <property type="project" value="InterPro"/>
</dbReference>
<name>A0A4R6QYL7_9BURK</name>
<dbReference type="InterPro" id="IPR055346">
    <property type="entry name" value="Fe-S_cluster_assembly_SufBD"/>
</dbReference>
<dbReference type="NCBIfam" id="TIGR01981">
    <property type="entry name" value="sufD"/>
    <property type="match status" value="1"/>
</dbReference>
<dbReference type="RefSeq" id="WP_133611374.1">
    <property type="nucleotide sequence ID" value="NZ_SNXW01000023.1"/>
</dbReference>
<dbReference type="InterPro" id="IPR037284">
    <property type="entry name" value="SUF_FeS_clus_asmbl_SufBD_sf"/>
</dbReference>
<dbReference type="Pfam" id="PF19295">
    <property type="entry name" value="SufBD_N"/>
    <property type="match status" value="1"/>
</dbReference>
<evidence type="ECO:0000313" key="4">
    <source>
        <dbReference type="EMBL" id="TDP78205.1"/>
    </source>
</evidence>
<dbReference type="InterPro" id="IPR011542">
    <property type="entry name" value="SUF_FeS_clus_asmbl_SufD"/>
</dbReference>
<evidence type="ECO:0000259" key="3">
    <source>
        <dbReference type="Pfam" id="PF19295"/>
    </source>
</evidence>
<dbReference type="Pfam" id="PF01458">
    <property type="entry name" value="SUFBD_core"/>
    <property type="match status" value="1"/>
</dbReference>
<evidence type="ECO:0000256" key="1">
    <source>
        <dbReference type="ARBA" id="ARBA00043967"/>
    </source>
</evidence>
<dbReference type="AlphaFoldDB" id="A0A4R6QYL7"/>
<accession>A0A4R6QYL7</accession>
<dbReference type="EMBL" id="SNXW01000023">
    <property type="protein sequence ID" value="TDP78205.1"/>
    <property type="molecule type" value="Genomic_DNA"/>
</dbReference>
<reference evidence="4 5" key="1">
    <citation type="submission" date="2019-03" db="EMBL/GenBank/DDBJ databases">
        <title>Genomic Encyclopedia of Type Strains, Phase IV (KMG-IV): sequencing the most valuable type-strain genomes for metagenomic binning, comparative biology and taxonomic classification.</title>
        <authorList>
            <person name="Goeker M."/>
        </authorList>
    </citation>
    <scope>NUCLEOTIDE SEQUENCE [LARGE SCALE GENOMIC DNA]</scope>
    <source>
        <strain evidence="4 5">DSM 11901</strain>
    </source>
</reference>
<protein>
    <submittedName>
        <fullName evidence="4">Iron-regulated ABC transporter permease protein SufD</fullName>
    </submittedName>
</protein>
<dbReference type="SUPFAM" id="SSF101960">
    <property type="entry name" value="Stabilizer of iron transporter SufD"/>
    <property type="match status" value="1"/>
</dbReference>
<dbReference type="PANTHER" id="PTHR43575:SF1">
    <property type="entry name" value="PROTEIN ABCI7, CHLOROPLASTIC"/>
    <property type="match status" value="1"/>
</dbReference>
<comment type="similarity">
    <text evidence="1">Belongs to the iron-sulfur cluster assembly SufBD family.</text>
</comment>
<dbReference type="OrthoDB" id="9768262at2"/>
<dbReference type="Proteomes" id="UP000294593">
    <property type="component" value="Unassembled WGS sequence"/>
</dbReference>
<organism evidence="4 5">
    <name type="scientific">Aquabacterium commune</name>
    <dbReference type="NCBI Taxonomy" id="70586"/>
    <lineage>
        <taxon>Bacteria</taxon>
        <taxon>Pseudomonadati</taxon>
        <taxon>Pseudomonadota</taxon>
        <taxon>Betaproteobacteria</taxon>
        <taxon>Burkholderiales</taxon>
        <taxon>Aquabacterium</taxon>
    </lineage>
</organism>
<comment type="caution">
    <text evidence="4">The sequence shown here is derived from an EMBL/GenBank/DDBJ whole genome shotgun (WGS) entry which is preliminary data.</text>
</comment>
<evidence type="ECO:0000313" key="5">
    <source>
        <dbReference type="Proteomes" id="UP000294593"/>
    </source>
</evidence>
<feature type="domain" description="SUF system FeS cluster assembly SufBD core" evidence="2">
    <location>
        <begin position="178"/>
        <end position="412"/>
    </location>
</feature>
<dbReference type="InterPro" id="IPR000825">
    <property type="entry name" value="SUF_FeS_clus_asmbl_SufBD_core"/>
</dbReference>
<keyword evidence="5" id="KW-1185">Reference proteome</keyword>
<dbReference type="PANTHER" id="PTHR43575">
    <property type="entry name" value="PROTEIN ABCI7, CHLOROPLASTIC"/>
    <property type="match status" value="1"/>
</dbReference>
<proteinExistence type="inferred from homology"/>
<feature type="domain" description="SUF system FeS cluster assembly SufBD N-terminal" evidence="3">
    <location>
        <begin position="27"/>
        <end position="174"/>
    </location>
</feature>